<gene>
    <name evidence="5" type="ORF">PAT3040_01711</name>
</gene>
<evidence type="ECO:0000313" key="6">
    <source>
        <dbReference type="Proteomes" id="UP000245202"/>
    </source>
</evidence>
<evidence type="ECO:0000259" key="3">
    <source>
        <dbReference type="Pfam" id="PF01408"/>
    </source>
</evidence>
<comment type="caution">
    <text evidence="5">The sequence shown here is derived from an EMBL/GenBank/DDBJ whole genome shotgun (WGS) entry which is preliminary data.</text>
</comment>
<dbReference type="PANTHER" id="PTHR43708">
    <property type="entry name" value="CONSERVED EXPRESSED OXIDOREDUCTASE (EUROFUNG)"/>
    <property type="match status" value="1"/>
</dbReference>
<feature type="domain" description="Gfo/Idh/MocA-like oxidoreductase N-terminal" evidence="3">
    <location>
        <begin position="5"/>
        <end position="122"/>
    </location>
</feature>
<dbReference type="SUPFAM" id="SSF51735">
    <property type="entry name" value="NAD(P)-binding Rossmann-fold domains"/>
    <property type="match status" value="1"/>
</dbReference>
<dbReference type="EMBL" id="BDQX01000078">
    <property type="protein sequence ID" value="GBG07163.1"/>
    <property type="molecule type" value="Genomic_DNA"/>
</dbReference>
<evidence type="ECO:0000256" key="2">
    <source>
        <dbReference type="ARBA" id="ARBA00023002"/>
    </source>
</evidence>
<organism evidence="5 6">
    <name type="scientific">Paenibacillus agaridevorans</name>
    <dbReference type="NCBI Taxonomy" id="171404"/>
    <lineage>
        <taxon>Bacteria</taxon>
        <taxon>Bacillati</taxon>
        <taxon>Bacillota</taxon>
        <taxon>Bacilli</taxon>
        <taxon>Bacillales</taxon>
        <taxon>Paenibacillaceae</taxon>
        <taxon>Paenibacillus</taxon>
    </lineage>
</organism>
<dbReference type="Gene3D" id="3.30.360.10">
    <property type="entry name" value="Dihydrodipicolinate Reductase, domain 2"/>
    <property type="match status" value="1"/>
</dbReference>
<evidence type="ECO:0000256" key="1">
    <source>
        <dbReference type="ARBA" id="ARBA00010928"/>
    </source>
</evidence>
<dbReference type="PANTHER" id="PTHR43708:SF5">
    <property type="entry name" value="CONSERVED EXPRESSED OXIDOREDUCTASE (EUROFUNG)-RELATED"/>
    <property type="match status" value="1"/>
</dbReference>
<dbReference type="NCBIfam" id="NF008607">
    <property type="entry name" value="PRK11579.1"/>
    <property type="match status" value="1"/>
</dbReference>
<evidence type="ECO:0000259" key="4">
    <source>
        <dbReference type="Pfam" id="PF02894"/>
    </source>
</evidence>
<keyword evidence="6" id="KW-1185">Reference proteome</keyword>
<accession>A0A2R5ETQ5</accession>
<dbReference type="InterPro" id="IPR000683">
    <property type="entry name" value="Gfo/Idh/MocA-like_OxRdtase_N"/>
</dbReference>
<dbReference type="Pfam" id="PF02894">
    <property type="entry name" value="GFO_IDH_MocA_C"/>
    <property type="match status" value="1"/>
</dbReference>
<dbReference type="InterPro" id="IPR051317">
    <property type="entry name" value="Gfo/Idh/MocA_oxidoreduct"/>
</dbReference>
<proteinExistence type="inferred from homology"/>
<feature type="domain" description="Gfo/Idh/MocA-like oxidoreductase C-terminal" evidence="4">
    <location>
        <begin position="138"/>
        <end position="349"/>
    </location>
</feature>
<sequence>MQRKLKVGLIGYGYAGKNFHAPLITSIPGMELAKVVQQKLNSAKERYPGVEVVRSANDLFQDQSIDLIIIATPSTDHYTFTRDALLAGKHVIVEKPFTVRSSEARSLIALAREQKKMLSVFHNRRFDGDFKTIRELHGQGLLGRLTDVRFSWDRYMPKVDVSAWRESSAPGAGILYDLAIHFIDQALYLFGVPSHIHADIRKQREHAETDDFFDIVLTYENGPRVTLEASLLRREKGPRYTLHGTKGSFVKCGEDPQEETLLQGLTPAWADWGKDKPERFGALDMTFAGQHYIGRIETMAGSYEQYYQNVYDHIVHGAELIVKPEDAQAAVRLIELAQESSESGKTIAVNL</sequence>
<protein>
    <submittedName>
        <fullName evidence="5">Oxidoreductase</fullName>
    </submittedName>
</protein>
<evidence type="ECO:0000313" key="5">
    <source>
        <dbReference type="EMBL" id="GBG07163.1"/>
    </source>
</evidence>
<dbReference type="Pfam" id="PF01408">
    <property type="entry name" value="GFO_IDH_MocA"/>
    <property type="match status" value="1"/>
</dbReference>
<keyword evidence="2" id="KW-0560">Oxidoreductase</keyword>
<dbReference type="InterPro" id="IPR004104">
    <property type="entry name" value="Gfo/Idh/MocA-like_OxRdtase_C"/>
</dbReference>
<dbReference type="GO" id="GO:0016491">
    <property type="term" value="F:oxidoreductase activity"/>
    <property type="evidence" value="ECO:0007669"/>
    <property type="project" value="UniProtKB-KW"/>
</dbReference>
<comment type="similarity">
    <text evidence="1">Belongs to the Gfo/Idh/MocA family.</text>
</comment>
<dbReference type="RefSeq" id="WP_108992274.1">
    <property type="nucleotide sequence ID" value="NZ_BDQX01000078.1"/>
</dbReference>
<dbReference type="Gene3D" id="3.40.50.720">
    <property type="entry name" value="NAD(P)-binding Rossmann-like Domain"/>
    <property type="match status" value="1"/>
</dbReference>
<dbReference type="InterPro" id="IPR036291">
    <property type="entry name" value="NAD(P)-bd_dom_sf"/>
</dbReference>
<dbReference type="AlphaFoldDB" id="A0A2R5ETQ5"/>
<reference evidence="5 6" key="1">
    <citation type="submission" date="2017-08" db="EMBL/GenBank/DDBJ databases">
        <title>Substantial Increase in Enzyme Production by Combined Drug-Resistance Mutations in Paenibacillus agaridevorans.</title>
        <authorList>
            <person name="Tanaka Y."/>
            <person name="Funane K."/>
            <person name="Hosaka T."/>
            <person name="Shiwa Y."/>
            <person name="Fujita N."/>
            <person name="Miyazaki T."/>
            <person name="Yoshikawa H."/>
            <person name="Murakami K."/>
            <person name="Kasahara K."/>
            <person name="Inaoka T."/>
            <person name="Hiraga Y."/>
            <person name="Ochi K."/>
        </authorList>
    </citation>
    <scope>NUCLEOTIDE SEQUENCE [LARGE SCALE GENOMIC DNA]</scope>
    <source>
        <strain evidence="5 6">T-3040</strain>
    </source>
</reference>
<dbReference type="GO" id="GO:0000166">
    <property type="term" value="F:nucleotide binding"/>
    <property type="evidence" value="ECO:0007669"/>
    <property type="project" value="InterPro"/>
</dbReference>
<dbReference type="Proteomes" id="UP000245202">
    <property type="component" value="Unassembled WGS sequence"/>
</dbReference>
<name>A0A2R5ETQ5_9BACL</name>